<proteinExistence type="predicted"/>
<dbReference type="GO" id="GO:0006355">
    <property type="term" value="P:regulation of DNA-templated transcription"/>
    <property type="evidence" value="ECO:0007669"/>
    <property type="project" value="InterPro"/>
</dbReference>
<reference evidence="3" key="2">
    <citation type="journal article" date="2008" name="Nucleic Acids Res.">
        <title>The rice annotation project database (RAP-DB): 2008 update.</title>
        <authorList>
            <consortium name="The rice annotation project (RAP)"/>
        </authorList>
    </citation>
    <scope>GENOME REANNOTATION</scope>
    <source>
        <strain evidence="3">cv. Nipponbare</strain>
    </source>
</reference>
<evidence type="ECO:0000313" key="3">
    <source>
        <dbReference type="Proteomes" id="UP000000763"/>
    </source>
</evidence>
<dbReference type="InterPro" id="IPR036093">
    <property type="entry name" value="NAC_dom_sf"/>
</dbReference>
<evidence type="ECO:0008006" key="4">
    <source>
        <dbReference type="Google" id="ProtNLM"/>
    </source>
</evidence>
<feature type="compositionally biased region" description="Low complexity" evidence="1">
    <location>
        <begin position="102"/>
        <end position="122"/>
    </location>
</feature>
<feature type="region of interest" description="Disordered" evidence="1">
    <location>
        <begin position="1"/>
        <end position="26"/>
    </location>
</feature>
<dbReference type="EMBL" id="AC107206">
    <property type="protein sequence ID" value="AAT77052.1"/>
    <property type="molecule type" value="Genomic_DNA"/>
</dbReference>
<reference evidence="3" key="1">
    <citation type="journal article" date="2005" name="Nature">
        <title>The map-based sequence of the rice genome.</title>
        <authorList>
            <consortium name="International rice genome sequencing project (IRGSP)"/>
            <person name="Matsumoto T."/>
            <person name="Wu J."/>
            <person name="Kanamori H."/>
            <person name="Katayose Y."/>
            <person name="Fujisawa M."/>
            <person name="Namiki N."/>
            <person name="Mizuno H."/>
            <person name="Yamamoto K."/>
            <person name="Antonio B.A."/>
            <person name="Baba T."/>
            <person name="Sakata K."/>
            <person name="Nagamura Y."/>
            <person name="Aoki H."/>
            <person name="Arikawa K."/>
            <person name="Arita K."/>
            <person name="Bito T."/>
            <person name="Chiden Y."/>
            <person name="Fujitsuka N."/>
            <person name="Fukunaka R."/>
            <person name="Hamada M."/>
            <person name="Harada C."/>
            <person name="Hayashi A."/>
            <person name="Hijishita S."/>
            <person name="Honda M."/>
            <person name="Hosokawa S."/>
            <person name="Ichikawa Y."/>
            <person name="Idonuma A."/>
            <person name="Iijima M."/>
            <person name="Ikeda M."/>
            <person name="Ikeno M."/>
            <person name="Ito K."/>
            <person name="Ito S."/>
            <person name="Ito T."/>
            <person name="Ito Y."/>
            <person name="Ito Y."/>
            <person name="Iwabuchi A."/>
            <person name="Kamiya K."/>
            <person name="Karasawa W."/>
            <person name="Kurita K."/>
            <person name="Katagiri S."/>
            <person name="Kikuta A."/>
            <person name="Kobayashi H."/>
            <person name="Kobayashi N."/>
            <person name="Machita K."/>
            <person name="Maehara T."/>
            <person name="Masukawa M."/>
            <person name="Mizubayashi T."/>
            <person name="Mukai Y."/>
            <person name="Nagasaki H."/>
            <person name="Nagata Y."/>
            <person name="Naito S."/>
            <person name="Nakashima M."/>
            <person name="Nakama Y."/>
            <person name="Nakamichi Y."/>
            <person name="Nakamura M."/>
            <person name="Meguro A."/>
            <person name="Negishi M."/>
            <person name="Ohta I."/>
            <person name="Ohta T."/>
            <person name="Okamoto M."/>
            <person name="Ono N."/>
            <person name="Saji S."/>
            <person name="Sakaguchi M."/>
            <person name="Sakai K."/>
            <person name="Shibata M."/>
            <person name="Shimokawa T."/>
            <person name="Song J."/>
            <person name="Takazaki Y."/>
            <person name="Terasawa K."/>
            <person name="Tsugane M."/>
            <person name="Tsuji K."/>
            <person name="Ueda S."/>
            <person name="Waki K."/>
            <person name="Yamagata H."/>
            <person name="Yamamoto M."/>
            <person name="Yamamoto S."/>
            <person name="Yamane H."/>
            <person name="Yoshiki S."/>
            <person name="Yoshihara R."/>
            <person name="Yukawa K."/>
            <person name="Zhong H."/>
            <person name="Yano M."/>
            <person name="Yuan Q."/>
            <person name="Ouyang S."/>
            <person name="Liu J."/>
            <person name="Jones K.M."/>
            <person name="Gansberger K."/>
            <person name="Moffat K."/>
            <person name="Hill J."/>
            <person name="Bera J."/>
            <person name="Fadrosh D."/>
            <person name="Jin S."/>
            <person name="Johri S."/>
            <person name="Kim M."/>
            <person name="Overton L."/>
            <person name="Reardon M."/>
            <person name="Tsitrin T."/>
            <person name="Vuong H."/>
            <person name="Weaver B."/>
            <person name="Ciecko A."/>
            <person name="Tallon L."/>
            <person name="Jackson J."/>
            <person name="Pai G."/>
            <person name="Aken S.V."/>
            <person name="Utterback T."/>
            <person name="Reidmuller S."/>
            <person name="Feldblyum T."/>
            <person name="Hsiao J."/>
            <person name="Zismann V."/>
            <person name="Iobst S."/>
            <person name="de Vazeille A.R."/>
            <person name="Buell C.R."/>
            <person name="Ying K."/>
            <person name="Li Y."/>
            <person name="Lu T."/>
            <person name="Huang Y."/>
            <person name="Zhao Q."/>
            <person name="Feng Q."/>
            <person name="Zhang L."/>
            <person name="Zhu J."/>
            <person name="Weng Q."/>
            <person name="Mu J."/>
            <person name="Lu Y."/>
            <person name="Fan D."/>
            <person name="Liu Y."/>
            <person name="Guan J."/>
            <person name="Zhang Y."/>
            <person name="Yu S."/>
            <person name="Liu X."/>
            <person name="Zhang Y."/>
            <person name="Hong G."/>
            <person name="Han B."/>
            <person name="Choisne N."/>
            <person name="Demange N."/>
            <person name="Orjeda G."/>
            <person name="Samain S."/>
            <person name="Cattolico L."/>
            <person name="Pelletier E."/>
            <person name="Couloux A."/>
            <person name="Segurens B."/>
            <person name="Wincker P."/>
            <person name="D'Hont A."/>
            <person name="Scarpelli C."/>
            <person name="Weissenbach J."/>
            <person name="Salanoubat M."/>
            <person name="Quetier F."/>
            <person name="Yu Y."/>
            <person name="Kim H.R."/>
            <person name="Rambo T."/>
            <person name="Currie J."/>
            <person name="Collura K."/>
            <person name="Luo M."/>
            <person name="Yang T."/>
            <person name="Ammiraju J.S.S."/>
            <person name="Engler F."/>
            <person name="Soderlund C."/>
            <person name="Wing R.A."/>
            <person name="Palmer L.E."/>
            <person name="de la Bastide M."/>
            <person name="Spiegel L."/>
            <person name="Nascimento L."/>
            <person name="Zutavern T."/>
            <person name="O'Shaughnessy A."/>
            <person name="Dike S."/>
            <person name="Dedhia N."/>
            <person name="Preston R."/>
            <person name="Balija V."/>
            <person name="McCombie W.R."/>
            <person name="Chow T."/>
            <person name="Chen H."/>
            <person name="Chung M."/>
            <person name="Chen C."/>
            <person name="Shaw J."/>
            <person name="Wu H."/>
            <person name="Hsiao K."/>
            <person name="Chao Y."/>
            <person name="Chu M."/>
            <person name="Cheng C."/>
            <person name="Hour A."/>
            <person name="Lee P."/>
            <person name="Lin S."/>
            <person name="Lin Y."/>
            <person name="Liou J."/>
            <person name="Liu S."/>
            <person name="Hsing Y."/>
            <person name="Raghuvanshi S."/>
            <person name="Mohanty A."/>
            <person name="Bharti A.K."/>
            <person name="Gaur A."/>
            <person name="Gupta V."/>
            <person name="Kumar D."/>
            <person name="Ravi V."/>
            <person name="Vij S."/>
            <person name="Kapur A."/>
            <person name="Khurana P."/>
            <person name="Khurana P."/>
            <person name="Khurana J.P."/>
            <person name="Tyagi A.K."/>
            <person name="Gaikwad K."/>
            <person name="Singh A."/>
            <person name="Dalal V."/>
            <person name="Srivastava S."/>
            <person name="Dixit A."/>
            <person name="Pal A.K."/>
            <person name="Ghazi I.A."/>
            <person name="Yadav M."/>
            <person name="Pandit A."/>
            <person name="Bhargava A."/>
            <person name="Sureshbabu K."/>
            <person name="Batra K."/>
            <person name="Sharma T.R."/>
            <person name="Mohapatra T."/>
            <person name="Singh N.K."/>
            <person name="Messing J."/>
            <person name="Nelson A.B."/>
            <person name="Fuks G."/>
            <person name="Kavchok S."/>
            <person name="Keizer G."/>
            <person name="Linton E."/>
            <person name="Llaca V."/>
            <person name="Song R."/>
            <person name="Tanyolac B."/>
            <person name="Young S."/>
            <person name="Ho-Il K."/>
            <person name="Hahn J.H."/>
            <person name="Sangsakoo G."/>
            <person name="Vanavichit A."/>
            <person name="de Mattos Luiz.A.T."/>
            <person name="Zimmer P.D."/>
            <person name="Malone G."/>
            <person name="Dellagostin O."/>
            <person name="de Oliveira A.C."/>
            <person name="Bevan M."/>
            <person name="Bancroft I."/>
            <person name="Minx P."/>
            <person name="Cordum H."/>
            <person name="Wilson R."/>
            <person name="Cheng Z."/>
            <person name="Jin W."/>
            <person name="Jiang J."/>
            <person name="Leong S.A."/>
            <person name="Iwama H."/>
            <person name="Gojobori T."/>
            <person name="Itoh T."/>
            <person name="Niimura Y."/>
            <person name="Fujii Y."/>
            <person name="Habara T."/>
            <person name="Sakai H."/>
            <person name="Sato Y."/>
            <person name="Wilson G."/>
            <person name="Kumar K."/>
            <person name="McCouch S."/>
            <person name="Juretic N."/>
            <person name="Hoen D."/>
            <person name="Wright S."/>
            <person name="Bruskiewich R."/>
            <person name="Bureau T."/>
            <person name="Miyao A."/>
            <person name="Hirochika H."/>
            <person name="Nishikawa T."/>
            <person name="Kadowaki K."/>
            <person name="Sugiura M."/>
            <person name="Burr B."/>
            <person name="Sasaki T."/>
        </authorList>
    </citation>
    <scope>NUCLEOTIDE SEQUENCE [LARGE SCALE GENOMIC DNA]</scope>
    <source>
        <strain evidence="3">cv. Nipponbare</strain>
    </source>
</reference>
<sequence length="367" mass="37474">MSMNPVAIPIDEGPSGHEQQEQKVSTSPCAFIPNHSFVTGVSLLSPTSTYLGEKMGKKGIFIQKGTSPPGAPTAATAPARCTTSSARCTAAAAASGPGGGSARSAAAAAPTGRPGTVAAGTRRAGKKAVLDAGGRRVGHLRRLSYGVRERGSGRRLTRLGWCMTEFGVDHGGGGGGEADAGGLVLCKMYRSPRAAQVEASLQAAAASTSGSKRKQAADDLIHAPASSRHRHADVMPAGVNGDEVGSIHPSVQFPPPPEEQTLVQTRDGPRTDHEVIMALAMGATVDELLGPKHGEPGESSPFPAPAAEPCSISGGGDIFWTASGVVPCPDMAMAFPAPPAGEFSWDKELAWIRELLSGSRPSSCSAV</sequence>
<dbReference type="SUPFAM" id="SSF101941">
    <property type="entry name" value="NAC domain"/>
    <property type="match status" value="1"/>
</dbReference>
<dbReference type="GO" id="GO:0003677">
    <property type="term" value="F:DNA binding"/>
    <property type="evidence" value="ECO:0007669"/>
    <property type="project" value="InterPro"/>
</dbReference>
<name>Q10GQ4_ORYSJ</name>
<accession>Q10GQ4</accession>
<dbReference type="AlphaFoldDB" id="Q10GQ4"/>
<evidence type="ECO:0000313" key="2">
    <source>
        <dbReference type="EMBL" id="AAT77052.1"/>
    </source>
</evidence>
<evidence type="ECO:0000256" key="1">
    <source>
        <dbReference type="SAM" id="MobiDB-lite"/>
    </source>
</evidence>
<organism evidence="2 3">
    <name type="scientific">Oryza sativa subsp. japonica</name>
    <name type="common">Rice</name>
    <dbReference type="NCBI Taxonomy" id="39947"/>
    <lineage>
        <taxon>Eukaryota</taxon>
        <taxon>Viridiplantae</taxon>
        <taxon>Streptophyta</taxon>
        <taxon>Embryophyta</taxon>
        <taxon>Tracheophyta</taxon>
        <taxon>Spermatophyta</taxon>
        <taxon>Magnoliopsida</taxon>
        <taxon>Liliopsida</taxon>
        <taxon>Poales</taxon>
        <taxon>Poaceae</taxon>
        <taxon>BOP clade</taxon>
        <taxon>Oryzoideae</taxon>
        <taxon>Oryzeae</taxon>
        <taxon>Oryzinae</taxon>
        <taxon>Oryza</taxon>
        <taxon>Oryza sativa</taxon>
    </lineage>
</organism>
<protein>
    <recommendedName>
        <fullName evidence="4">NAC domain-containing protein</fullName>
    </recommendedName>
</protein>
<feature type="region of interest" description="Disordered" evidence="1">
    <location>
        <begin position="92"/>
        <end position="124"/>
    </location>
</feature>
<dbReference type="Proteomes" id="UP000000763">
    <property type="component" value="Chromosome 3"/>
</dbReference>
<gene>
    <name evidence="2" type="ORF">OSJNBa0063J18.9</name>
</gene>